<accession>A0A1V9Y1I9</accession>
<keyword evidence="1" id="KW-0812">Transmembrane</keyword>
<organism evidence="2 3">
    <name type="scientific">Tropilaelaps mercedesae</name>
    <dbReference type="NCBI Taxonomy" id="418985"/>
    <lineage>
        <taxon>Eukaryota</taxon>
        <taxon>Metazoa</taxon>
        <taxon>Ecdysozoa</taxon>
        <taxon>Arthropoda</taxon>
        <taxon>Chelicerata</taxon>
        <taxon>Arachnida</taxon>
        <taxon>Acari</taxon>
        <taxon>Parasitiformes</taxon>
        <taxon>Mesostigmata</taxon>
        <taxon>Gamasina</taxon>
        <taxon>Dermanyssoidea</taxon>
        <taxon>Laelapidae</taxon>
        <taxon>Tropilaelaps</taxon>
    </lineage>
</organism>
<evidence type="ECO:0000313" key="2">
    <source>
        <dbReference type="EMBL" id="OQR79592.1"/>
    </source>
</evidence>
<dbReference type="AlphaFoldDB" id="A0A1V9Y1I9"/>
<comment type="caution">
    <text evidence="2">The sequence shown here is derived from an EMBL/GenBank/DDBJ whole genome shotgun (WGS) entry which is preliminary data.</text>
</comment>
<evidence type="ECO:0000256" key="1">
    <source>
        <dbReference type="SAM" id="Phobius"/>
    </source>
</evidence>
<dbReference type="EMBL" id="MNPL01000918">
    <property type="protein sequence ID" value="OQR79592.1"/>
    <property type="molecule type" value="Genomic_DNA"/>
</dbReference>
<reference evidence="2 3" key="1">
    <citation type="journal article" date="2017" name="Gigascience">
        <title>Draft genome of the honey bee ectoparasitic mite, Tropilaelaps mercedesae, is shaped by the parasitic life history.</title>
        <authorList>
            <person name="Dong X."/>
            <person name="Armstrong S.D."/>
            <person name="Xia D."/>
            <person name="Makepeace B.L."/>
            <person name="Darby A.C."/>
            <person name="Kadowaki T."/>
        </authorList>
    </citation>
    <scope>NUCLEOTIDE SEQUENCE [LARGE SCALE GENOMIC DNA]</scope>
    <source>
        <strain evidence="2">Wuxi-XJTLU</strain>
    </source>
</reference>
<dbReference type="Proteomes" id="UP000192247">
    <property type="component" value="Unassembled WGS sequence"/>
</dbReference>
<feature type="transmembrane region" description="Helical" evidence="1">
    <location>
        <begin position="12"/>
        <end position="31"/>
    </location>
</feature>
<proteinExistence type="predicted"/>
<keyword evidence="1" id="KW-1133">Transmembrane helix</keyword>
<evidence type="ECO:0000313" key="3">
    <source>
        <dbReference type="Proteomes" id="UP000192247"/>
    </source>
</evidence>
<gene>
    <name evidence="2" type="ORF">BIW11_02535</name>
</gene>
<sequence>MGPTKTRFAYAMVIVAVLYIYVPCTVASLTYRECGTRKFLQINTMSVKNKVVFGKAMVSIPCVKGVGSW</sequence>
<protein>
    <submittedName>
        <fullName evidence="2">Uncharacterized protein</fullName>
    </submittedName>
</protein>
<name>A0A1V9Y1I9_9ACAR</name>
<keyword evidence="1" id="KW-0472">Membrane</keyword>
<dbReference type="InParanoid" id="A0A1V9Y1I9"/>
<keyword evidence="3" id="KW-1185">Reference proteome</keyword>